<name>A0A379LPD8_9GAMM</name>
<dbReference type="InterPro" id="IPR011053">
    <property type="entry name" value="Single_hybrid_motif"/>
</dbReference>
<dbReference type="AlphaFoldDB" id="A0A379LPD8"/>
<keyword evidence="2" id="KW-1133">Transmembrane helix</keyword>
<evidence type="ECO:0000313" key="3">
    <source>
        <dbReference type="EMBL" id="SUD91975.1"/>
    </source>
</evidence>
<sequence>MKKKNIWILILLLAIAIIGFFIWQHYQSGSDLPEGIVSSNGRLELERFDIASLYPGRVEEMLVDEGDEVEKDQVLALLSSTQSESNLTAAKADEQRARQLVSQARAGRAQGEQTVARAEAEINARLEQQKVAKLELDNARQMRREGLISPAELDKRLSAYNGAVSAVQAARAARSEAVAALSRLDAQISEAQAGVEQAKAQESAAASANDDMSIRSPKSGRVEYQIAKVGSVIAAGNKVVSLLDTSDVFMNIFLPNEQMSSLEVGDEARIVLDGVDMVWPAEISYIAHEAQFTPKSVETQNEREKLMFKVKLKLPAETALKYKGLLKGGMTGMGYVRTNADTAWPENLKIKLAEPTSQPESQANTDPKLETTGQS</sequence>
<keyword evidence="2" id="KW-0812">Transmembrane</keyword>
<dbReference type="SUPFAM" id="SSF51230">
    <property type="entry name" value="Single hybrid motif"/>
    <property type="match status" value="1"/>
</dbReference>
<feature type="compositionally biased region" description="Polar residues" evidence="1">
    <location>
        <begin position="355"/>
        <end position="375"/>
    </location>
</feature>
<reference evidence="3 4" key="1">
    <citation type="submission" date="2018-06" db="EMBL/GenBank/DDBJ databases">
        <authorList>
            <consortium name="Pathogen Informatics"/>
            <person name="Doyle S."/>
        </authorList>
    </citation>
    <scope>NUCLEOTIDE SEQUENCE [LARGE SCALE GENOMIC DNA]</scope>
    <source>
        <strain evidence="3 4">NCTC10526</strain>
    </source>
</reference>
<accession>A0A379LPD8</accession>
<dbReference type="Gene3D" id="1.10.287.470">
    <property type="entry name" value="Helix hairpin bin"/>
    <property type="match status" value="1"/>
</dbReference>
<dbReference type="Gene3D" id="2.40.30.170">
    <property type="match status" value="1"/>
</dbReference>
<dbReference type="RefSeq" id="WP_051584350.1">
    <property type="nucleotide sequence ID" value="NZ_CAJHAQ010000001.1"/>
</dbReference>
<evidence type="ECO:0000256" key="2">
    <source>
        <dbReference type="SAM" id="Phobius"/>
    </source>
</evidence>
<organism evidence="3 4">
    <name type="scientific">Psychrobacter phenylpyruvicus</name>
    <dbReference type="NCBI Taxonomy" id="29432"/>
    <lineage>
        <taxon>Bacteria</taxon>
        <taxon>Pseudomonadati</taxon>
        <taxon>Pseudomonadota</taxon>
        <taxon>Gammaproteobacteria</taxon>
        <taxon>Moraxellales</taxon>
        <taxon>Moraxellaceae</taxon>
        <taxon>Psychrobacter</taxon>
    </lineage>
</organism>
<protein>
    <submittedName>
        <fullName evidence="3">Putative efflux pump membrane fusion protein</fullName>
    </submittedName>
</protein>
<gene>
    <name evidence="3" type="ORF">NCTC10526_02355</name>
</gene>
<dbReference type="STRING" id="1123034.GCA_000685805_00731"/>
<feature type="region of interest" description="Disordered" evidence="1">
    <location>
        <begin position="350"/>
        <end position="375"/>
    </location>
</feature>
<proteinExistence type="predicted"/>
<dbReference type="PANTHER" id="PTHR30438">
    <property type="entry name" value="36 KDA ANTIGEN-RELATED"/>
    <property type="match status" value="1"/>
</dbReference>
<dbReference type="EMBL" id="UGVC01000001">
    <property type="protein sequence ID" value="SUD91975.1"/>
    <property type="molecule type" value="Genomic_DNA"/>
</dbReference>
<dbReference type="PANTHER" id="PTHR30438:SF2">
    <property type="entry name" value="MEMBRANE PROTEIN"/>
    <property type="match status" value="1"/>
</dbReference>
<keyword evidence="2" id="KW-0472">Membrane</keyword>
<evidence type="ECO:0000313" key="4">
    <source>
        <dbReference type="Proteomes" id="UP000254123"/>
    </source>
</evidence>
<dbReference type="Proteomes" id="UP000254123">
    <property type="component" value="Unassembled WGS sequence"/>
</dbReference>
<dbReference type="Gene3D" id="2.40.50.100">
    <property type="match status" value="1"/>
</dbReference>
<evidence type="ECO:0000256" key="1">
    <source>
        <dbReference type="SAM" id="MobiDB-lite"/>
    </source>
</evidence>
<dbReference type="GO" id="GO:0005886">
    <property type="term" value="C:plasma membrane"/>
    <property type="evidence" value="ECO:0007669"/>
    <property type="project" value="TreeGrafter"/>
</dbReference>
<keyword evidence="4" id="KW-1185">Reference proteome</keyword>
<dbReference type="SUPFAM" id="SSF111369">
    <property type="entry name" value="HlyD-like secretion proteins"/>
    <property type="match status" value="1"/>
</dbReference>
<feature type="transmembrane region" description="Helical" evidence="2">
    <location>
        <begin position="7"/>
        <end position="26"/>
    </location>
</feature>